<dbReference type="FunFam" id="3.40.605.10:FF:000033">
    <property type="entry name" value="NAD-dependent succinate-semialdehyde dehydrogenase"/>
    <property type="match status" value="1"/>
</dbReference>
<accession>A0A546XFD7</accession>
<evidence type="ECO:0000256" key="2">
    <source>
        <dbReference type="ARBA" id="ARBA00023002"/>
    </source>
</evidence>
<dbReference type="Proteomes" id="UP000315434">
    <property type="component" value="Unassembled WGS sequence"/>
</dbReference>
<dbReference type="InterPro" id="IPR016163">
    <property type="entry name" value="Ald_DH_C"/>
</dbReference>
<proteinExistence type="inferred from homology"/>
<dbReference type="Pfam" id="PF00171">
    <property type="entry name" value="Aldedh"/>
    <property type="match status" value="1"/>
</dbReference>
<dbReference type="Gene3D" id="3.40.309.10">
    <property type="entry name" value="Aldehyde Dehydrogenase, Chain A, domain 2"/>
    <property type="match status" value="1"/>
</dbReference>
<dbReference type="InterPro" id="IPR016162">
    <property type="entry name" value="Ald_DH_N"/>
</dbReference>
<sequence>MHTYPDIKLLIDGEWRDAVSGKTIAVSDPATDEIIGAIAHAEKEDLDLALAAADRGFKVWRDTSPFERSKIMRKAADILRERKDKIAYMMTREQGKPLAQSGTEIMGAADTIDWFAEEARRTYGQVIPARAAGVSQLAIKLPVGPVAAFTPWNFPINQIVRKLSAALATGCSIIVKAPEETPASPAELIRAFVDAGVPAGVIGLVYGVPSEISEYLIPHPIIRKISFTGSTPIGKHLAALAGKHMKRATMELGGHAPVMIFNDADIEKAIEVTSLSKFRNAGQVCVAPTRFLVQDGVADRFLEGFVEAAKAVKVGNGLEDGVIMGPLANERRIPALEGLISDAVSHGGELKTGGRRIGNKGNFFEPTVLANVPTTAKIMNDEPFGPVAIINRFSSFDDAVAEANRLPFGLASYAFTGSVKTAHALGHQVEAGMLTINHNGLALPEVPFGGIKDSGYGTEGGSEAVQAYLETRFISQMS</sequence>
<evidence type="ECO:0000313" key="5">
    <source>
        <dbReference type="Proteomes" id="UP000315434"/>
    </source>
</evidence>
<comment type="caution">
    <text evidence="4">The sequence shown here is derived from an EMBL/GenBank/DDBJ whole genome shotgun (WGS) entry which is preliminary data.</text>
</comment>
<organism evidence="4 5">
    <name type="scientific">Rhizobium rhizogenes</name>
    <name type="common">Agrobacterium rhizogenes</name>
    <dbReference type="NCBI Taxonomy" id="359"/>
    <lineage>
        <taxon>Bacteria</taxon>
        <taxon>Pseudomonadati</taxon>
        <taxon>Pseudomonadota</taxon>
        <taxon>Alphaproteobacteria</taxon>
        <taxon>Hyphomicrobiales</taxon>
        <taxon>Rhizobiaceae</taxon>
        <taxon>Rhizobium/Agrobacterium group</taxon>
        <taxon>Rhizobium</taxon>
    </lineage>
</organism>
<evidence type="ECO:0000256" key="1">
    <source>
        <dbReference type="ARBA" id="ARBA00009986"/>
    </source>
</evidence>
<dbReference type="InterPro" id="IPR016160">
    <property type="entry name" value="Ald_DH_CS_CYS"/>
</dbReference>
<protein>
    <submittedName>
        <fullName evidence="4">NAD-dependent succinate-semialdehyde dehydrogenase</fullName>
    </submittedName>
</protein>
<keyword evidence="2" id="KW-0560">Oxidoreductase</keyword>
<dbReference type="InterPro" id="IPR016161">
    <property type="entry name" value="Ald_DH/histidinol_DH"/>
</dbReference>
<dbReference type="PANTHER" id="PTHR43353:SF5">
    <property type="entry name" value="SUCCINATE-SEMIALDEHYDE DEHYDROGENASE, MITOCHONDRIAL"/>
    <property type="match status" value="1"/>
</dbReference>
<dbReference type="SUPFAM" id="SSF53720">
    <property type="entry name" value="ALDH-like"/>
    <property type="match status" value="1"/>
</dbReference>
<dbReference type="FunFam" id="3.40.309.10:FF:000009">
    <property type="entry name" value="Aldehyde dehydrogenase A"/>
    <property type="match status" value="1"/>
</dbReference>
<reference evidence="4 5" key="1">
    <citation type="journal article" date="2019" name="Appl. Microbiol. Biotechnol.">
        <title>Differential efficiency of wild type rhizogenic strains for rol gene transformation of plants.</title>
        <authorList>
            <person name="Desmet S."/>
            <person name="De Keyser E."/>
            <person name="Van Vaerenbergh J."/>
            <person name="Baeyen S."/>
            <person name="Van Huylenbroeck J."/>
            <person name="Geelen D."/>
            <person name="Dhooghe E."/>
        </authorList>
    </citation>
    <scope>NUCLEOTIDE SEQUENCE [LARGE SCALE GENOMIC DNA]</scope>
    <source>
        <strain evidence="4 5">GBBC3284</strain>
    </source>
</reference>
<name>A0A546XFD7_RHIRH</name>
<feature type="domain" description="Aldehyde dehydrogenase" evidence="3">
    <location>
        <begin position="15"/>
        <end position="473"/>
    </location>
</feature>
<dbReference type="RefSeq" id="WP_142841411.1">
    <property type="nucleotide sequence ID" value="NZ_JAPZAA010000004.1"/>
</dbReference>
<evidence type="ECO:0000259" key="3">
    <source>
        <dbReference type="Pfam" id="PF00171"/>
    </source>
</evidence>
<dbReference type="OrthoDB" id="9812625at2"/>
<dbReference type="AlphaFoldDB" id="A0A546XFD7"/>
<evidence type="ECO:0000313" key="4">
    <source>
        <dbReference type="EMBL" id="TRA99482.1"/>
    </source>
</evidence>
<dbReference type="CDD" id="cd07103">
    <property type="entry name" value="ALDH_F5_SSADH_GabD"/>
    <property type="match status" value="1"/>
</dbReference>
<dbReference type="PROSITE" id="PS00070">
    <property type="entry name" value="ALDEHYDE_DEHYDR_CYS"/>
    <property type="match status" value="1"/>
</dbReference>
<dbReference type="InterPro" id="IPR050740">
    <property type="entry name" value="Aldehyde_DH_Superfamily"/>
</dbReference>
<gene>
    <name evidence="4" type="ORF">EXN68_13435</name>
</gene>
<dbReference type="EMBL" id="SGNY01000004">
    <property type="protein sequence ID" value="TRA99482.1"/>
    <property type="molecule type" value="Genomic_DNA"/>
</dbReference>
<comment type="similarity">
    <text evidence="1">Belongs to the aldehyde dehydrogenase family.</text>
</comment>
<dbReference type="InterPro" id="IPR015590">
    <property type="entry name" value="Aldehyde_DH_dom"/>
</dbReference>
<dbReference type="Gene3D" id="3.40.605.10">
    <property type="entry name" value="Aldehyde Dehydrogenase, Chain A, domain 1"/>
    <property type="match status" value="1"/>
</dbReference>
<dbReference type="GO" id="GO:0016620">
    <property type="term" value="F:oxidoreductase activity, acting on the aldehyde or oxo group of donors, NAD or NADP as acceptor"/>
    <property type="evidence" value="ECO:0007669"/>
    <property type="project" value="InterPro"/>
</dbReference>
<dbReference type="PANTHER" id="PTHR43353">
    <property type="entry name" value="SUCCINATE-SEMIALDEHYDE DEHYDROGENASE, MITOCHONDRIAL"/>
    <property type="match status" value="1"/>
</dbReference>